<accession>A0A947DJD5</accession>
<reference evidence="2" key="1">
    <citation type="submission" date="2020-11" db="EMBL/GenBank/DDBJ databases">
        <authorList>
            <person name="Konstantinou D."/>
            <person name="Gkelis S."/>
            <person name="Popin R."/>
            <person name="Fewer D."/>
            <person name="Sivonen K."/>
        </authorList>
    </citation>
    <scope>NUCLEOTIDE SEQUENCE</scope>
    <source>
        <strain evidence="2">TAU-MAC 1115</strain>
    </source>
</reference>
<keyword evidence="3" id="KW-1185">Reference proteome</keyword>
<reference evidence="2" key="2">
    <citation type="journal article" date="2021" name="Mar. Drugs">
        <title>Genome Reduction and Secondary Metabolism of the Marine Sponge-Associated Cyanobacterium Leptothoe.</title>
        <authorList>
            <person name="Konstantinou D."/>
            <person name="Popin R.V."/>
            <person name="Fewer D.P."/>
            <person name="Sivonen K."/>
            <person name="Gkelis S."/>
        </authorList>
    </citation>
    <scope>NUCLEOTIDE SEQUENCE</scope>
    <source>
        <strain evidence="2">TAU-MAC 1115</strain>
    </source>
</reference>
<dbReference type="Proteomes" id="UP000717364">
    <property type="component" value="Unassembled WGS sequence"/>
</dbReference>
<evidence type="ECO:0000256" key="1">
    <source>
        <dbReference type="SAM" id="MobiDB-lite"/>
    </source>
</evidence>
<dbReference type="AlphaFoldDB" id="A0A947DJD5"/>
<proteinExistence type="predicted"/>
<feature type="compositionally biased region" description="Basic and acidic residues" evidence="1">
    <location>
        <begin position="239"/>
        <end position="250"/>
    </location>
</feature>
<protein>
    <submittedName>
        <fullName evidence="2">Uncharacterized protein</fullName>
    </submittedName>
</protein>
<feature type="region of interest" description="Disordered" evidence="1">
    <location>
        <begin position="226"/>
        <end position="250"/>
    </location>
</feature>
<organism evidence="2 3">
    <name type="scientific">Leptothoe spongobia TAU-MAC 1115</name>
    <dbReference type="NCBI Taxonomy" id="1967444"/>
    <lineage>
        <taxon>Bacteria</taxon>
        <taxon>Bacillati</taxon>
        <taxon>Cyanobacteriota</taxon>
        <taxon>Cyanophyceae</taxon>
        <taxon>Nodosilineales</taxon>
        <taxon>Cymatolegaceae</taxon>
        <taxon>Leptothoe</taxon>
        <taxon>Leptothoe spongobia</taxon>
    </lineage>
</organism>
<evidence type="ECO:0000313" key="3">
    <source>
        <dbReference type="Proteomes" id="UP000717364"/>
    </source>
</evidence>
<comment type="caution">
    <text evidence="2">The sequence shown here is derived from an EMBL/GenBank/DDBJ whole genome shotgun (WGS) entry which is preliminary data.</text>
</comment>
<dbReference type="RefSeq" id="WP_215610694.1">
    <property type="nucleotide sequence ID" value="NZ_JADOES010000052.1"/>
</dbReference>
<sequence length="250" mass="27740">MPVPSDQERLTQAEETLLLLIRTYLQRVSSKLSATEFVEMAKAAVALLDKDQSGPSLSFPESKRLLYIALQTFGTQLSQPIPALGEQIPKRIANLLARLVRYQKIMRTGGLEATLMTLAAQTLENTAQRLSPDMIRTALENSRITIAPELATQEGLEDLARALFFKLQLQTPSPTATKSAQEIAEQLNQAIAKFTTKYQPLTEVTQPQWDNDLSVSSPLFTPSNFETASNDFTWQPPKIADKSSKDETNS</sequence>
<name>A0A947DJD5_9CYAN</name>
<evidence type="ECO:0000313" key="2">
    <source>
        <dbReference type="EMBL" id="MBT9317629.1"/>
    </source>
</evidence>
<gene>
    <name evidence="2" type="ORF">IXB50_19590</name>
</gene>
<dbReference type="EMBL" id="JADOES010000052">
    <property type="protein sequence ID" value="MBT9317629.1"/>
    <property type="molecule type" value="Genomic_DNA"/>
</dbReference>